<sequence>MKNLIFNLFMKTYRFLILNIIMCFLSFGCKKADNETLKVENLDSFLKALSSKRMVNDVTTMSYKVVGAAYEWDEPSVLYVNPINTNNYTYLVKSNLDNRQVSAQFTQFEIKQPFSYQTGGINIVINDKEGMISGEYDFKSYFLNMRYPQSLNASRIEAMIKNCQMTNPLFLAKLALQNNVKEIKDNRISIPTIVQGLYYVVEFDPISNLPLNCTIKESDFLKGDIEYKIQYSDWRDIDGFNVPTKFHYYLGGRMFRSEQISDISINPIFPKDIFKISGIQSPVPYDTPNGWMGFIYSQWYNRWFDKGLLFDQPLNNGAWILEDHDLTPYGLPNQTVGEHIKIIGRPDHSLYSVAIKTSKGIFLFEPTLNNFWTRSVLNATKSKFPGQKISGVIVSHTHSAIASGVREAAYETQNVIIGKNGKSVIDEALANEHHLNPDALALNPIPINVNEVGGKTILAEGELEIYYLGGDTADLGRHANDMVIAYIPSYQTVIQSELMWNGPFKRVFVGQAANSYSDASKQELKRRAQFLDKSIKKYNLKVKRIISVQGGLGSYDDLINVINN</sequence>
<evidence type="ECO:0000313" key="1">
    <source>
        <dbReference type="EMBL" id="MDQ1152388.1"/>
    </source>
</evidence>
<gene>
    <name evidence="1" type="ORF">QE382_004372</name>
</gene>
<dbReference type="RefSeq" id="WP_307187698.1">
    <property type="nucleotide sequence ID" value="NZ_JAUTBA010000001.1"/>
</dbReference>
<name>A0ABU0UC04_9SPHI</name>
<dbReference type="Proteomes" id="UP001244640">
    <property type="component" value="Unassembled WGS sequence"/>
</dbReference>
<reference evidence="1 2" key="1">
    <citation type="submission" date="2023-07" db="EMBL/GenBank/DDBJ databases">
        <title>Functional and genomic diversity of the sorghum phyllosphere microbiome.</title>
        <authorList>
            <person name="Shade A."/>
        </authorList>
    </citation>
    <scope>NUCLEOTIDE SEQUENCE [LARGE SCALE GENOMIC DNA]</scope>
    <source>
        <strain evidence="1 2">SORGH_AS_0892</strain>
    </source>
</reference>
<dbReference type="PROSITE" id="PS51257">
    <property type="entry name" value="PROKAR_LIPOPROTEIN"/>
    <property type="match status" value="1"/>
</dbReference>
<dbReference type="SUPFAM" id="SSF56281">
    <property type="entry name" value="Metallo-hydrolase/oxidoreductase"/>
    <property type="match status" value="1"/>
</dbReference>
<comment type="caution">
    <text evidence="1">The sequence shown here is derived from an EMBL/GenBank/DDBJ whole genome shotgun (WGS) entry which is preliminary data.</text>
</comment>
<dbReference type="InterPro" id="IPR036866">
    <property type="entry name" value="RibonucZ/Hydroxyglut_hydro"/>
</dbReference>
<protein>
    <recommendedName>
        <fullName evidence="3">Metallo-beta-lactamase domain-containing protein</fullName>
    </recommendedName>
</protein>
<dbReference type="EMBL" id="JAUTBA010000001">
    <property type="protein sequence ID" value="MDQ1152388.1"/>
    <property type="molecule type" value="Genomic_DNA"/>
</dbReference>
<evidence type="ECO:0000313" key="2">
    <source>
        <dbReference type="Proteomes" id="UP001244640"/>
    </source>
</evidence>
<dbReference type="Gene3D" id="3.60.15.10">
    <property type="entry name" value="Ribonuclease Z/Hydroxyacylglutathione hydrolase-like"/>
    <property type="match status" value="1"/>
</dbReference>
<organism evidence="1 2">
    <name type="scientific">Sphingobacterium zeae</name>
    <dbReference type="NCBI Taxonomy" id="1776859"/>
    <lineage>
        <taxon>Bacteria</taxon>
        <taxon>Pseudomonadati</taxon>
        <taxon>Bacteroidota</taxon>
        <taxon>Sphingobacteriia</taxon>
        <taxon>Sphingobacteriales</taxon>
        <taxon>Sphingobacteriaceae</taxon>
        <taxon>Sphingobacterium</taxon>
    </lineage>
</organism>
<evidence type="ECO:0008006" key="3">
    <source>
        <dbReference type="Google" id="ProtNLM"/>
    </source>
</evidence>
<proteinExistence type="predicted"/>
<keyword evidence="2" id="KW-1185">Reference proteome</keyword>
<accession>A0ABU0UC04</accession>